<dbReference type="PANTHER" id="PTHR42700">
    <property type="entry name" value="SULFATE ADENYLYLTRANSFERASE"/>
    <property type="match status" value="1"/>
</dbReference>
<comment type="similarity">
    <text evidence="7 8">Belongs to the APS kinase family.</text>
</comment>
<accession>A0A0U9IAC4</accession>
<dbReference type="InterPro" id="IPR059117">
    <property type="entry name" value="APS_kinase_dom"/>
</dbReference>
<dbReference type="UniPathway" id="UPA00140">
    <property type="reaction ID" value="UER00205"/>
</dbReference>
<reference evidence="11" key="1">
    <citation type="submission" date="2016-01" db="EMBL/GenBank/DDBJ databases">
        <title>Draft genome sequence of Thermodesulfovibrio aggregans strain TGE-P1.</title>
        <authorList>
            <person name="Sekiguchi Y."/>
            <person name="Ohashi A."/>
            <person name="Matsuura N."/>
            <person name="Tourlousse M.D."/>
        </authorList>
    </citation>
    <scope>NUCLEOTIDE SEQUENCE [LARGE SCALE GENOMIC DNA]</scope>
    <source>
        <strain evidence="11">TGE-P1</strain>
    </source>
</reference>
<dbReference type="PANTHER" id="PTHR42700:SF1">
    <property type="entry name" value="SULFATE ADENYLYLTRANSFERASE"/>
    <property type="match status" value="1"/>
</dbReference>
<comment type="pathway">
    <text evidence="7 8">Sulfur metabolism; hydrogen sulfide biosynthesis; sulfite from sulfate: step 2/3.</text>
</comment>
<dbReference type="GO" id="GO:0005524">
    <property type="term" value="F:ATP binding"/>
    <property type="evidence" value="ECO:0007669"/>
    <property type="project" value="UniProtKB-UniRule"/>
</dbReference>
<evidence type="ECO:0000313" key="10">
    <source>
        <dbReference type="EMBL" id="GAQ95126.1"/>
    </source>
</evidence>
<gene>
    <name evidence="7" type="primary">cysC</name>
    <name evidence="10" type="ORF">TAGGR_210</name>
</gene>
<name>A0A0U9IAC4_9BACT</name>
<evidence type="ECO:0000256" key="5">
    <source>
        <dbReference type="ARBA" id="ARBA00022777"/>
    </source>
</evidence>
<dbReference type="InterPro" id="IPR050512">
    <property type="entry name" value="Sulf_AdTrans/APS_kinase"/>
</dbReference>
<feature type="binding site" evidence="7">
    <location>
        <begin position="32"/>
        <end position="39"/>
    </location>
    <ligand>
        <name>ATP</name>
        <dbReference type="ChEBI" id="CHEBI:30616"/>
    </ligand>
</feature>
<evidence type="ECO:0000256" key="8">
    <source>
        <dbReference type="RuleBase" id="RU004347"/>
    </source>
</evidence>
<dbReference type="GO" id="GO:0004020">
    <property type="term" value="F:adenylylsulfate kinase activity"/>
    <property type="evidence" value="ECO:0007669"/>
    <property type="project" value="UniProtKB-UniRule"/>
</dbReference>
<dbReference type="GO" id="GO:0070814">
    <property type="term" value="P:hydrogen sulfide biosynthetic process"/>
    <property type="evidence" value="ECO:0007669"/>
    <property type="project" value="UniProtKB-UniRule"/>
</dbReference>
<dbReference type="HAMAP" id="MF_00065">
    <property type="entry name" value="Adenylyl_sulf_kinase"/>
    <property type="match status" value="1"/>
</dbReference>
<comment type="function">
    <text evidence="7 8">Catalyzes the synthesis of activated sulfate.</text>
</comment>
<dbReference type="GO" id="GO:0005737">
    <property type="term" value="C:cytoplasm"/>
    <property type="evidence" value="ECO:0007669"/>
    <property type="project" value="TreeGrafter"/>
</dbReference>
<dbReference type="Pfam" id="PF01583">
    <property type="entry name" value="APS_kinase"/>
    <property type="match status" value="1"/>
</dbReference>
<dbReference type="InterPro" id="IPR002891">
    <property type="entry name" value="APS"/>
</dbReference>
<comment type="catalytic activity">
    <reaction evidence="1 7 8">
        <text>adenosine 5'-phosphosulfate + ATP = 3'-phosphoadenylyl sulfate + ADP + H(+)</text>
        <dbReference type="Rhea" id="RHEA:24152"/>
        <dbReference type="ChEBI" id="CHEBI:15378"/>
        <dbReference type="ChEBI" id="CHEBI:30616"/>
        <dbReference type="ChEBI" id="CHEBI:58243"/>
        <dbReference type="ChEBI" id="CHEBI:58339"/>
        <dbReference type="ChEBI" id="CHEBI:456216"/>
        <dbReference type="EC" id="2.7.1.25"/>
    </reaction>
</comment>
<proteinExistence type="inferred from homology"/>
<dbReference type="NCBIfam" id="TIGR00455">
    <property type="entry name" value="apsK"/>
    <property type="match status" value="1"/>
</dbReference>
<evidence type="ECO:0000256" key="6">
    <source>
        <dbReference type="ARBA" id="ARBA00022840"/>
    </source>
</evidence>
<protein>
    <recommendedName>
        <fullName evidence="2 7">Adenylyl-sulfate kinase</fullName>
        <ecNumber evidence="2 7">2.7.1.25</ecNumber>
    </recommendedName>
    <alternativeName>
        <fullName evidence="7">APS kinase</fullName>
    </alternativeName>
    <alternativeName>
        <fullName evidence="7">ATP adenosine-5'-phosphosulfate 3'-phosphotransferase</fullName>
    </alternativeName>
    <alternativeName>
        <fullName evidence="7">Adenosine-5'-phosphosulfate kinase</fullName>
    </alternativeName>
</protein>
<dbReference type="FunFam" id="3.40.50.300:FF:000212">
    <property type="entry name" value="Adenylyl-sulfate kinase"/>
    <property type="match status" value="1"/>
</dbReference>
<evidence type="ECO:0000256" key="4">
    <source>
        <dbReference type="ARBA" id="ARBA00022741"/>
    </source>
</evidence>
<dbReference type="Proteomes" id="UP000054976">
    <property type="component" value="Unassembled WGS sequence"/>
</dbReference>
<evidence type="ECO:0000256" key="2">
    <source>
        <dbReference type="ARBA" id="ARBA00012121"/>
    </source>
</evidence>
<dbReference type="GO" id="GO:0010134">
    <property type="term" value="P:sulfate assimilation via adenylyl sulfate reduction"/>
    <property type="evidence" value="ECO:0007669"/>
    <property type="project" value="TreeGrafter"/>
</dbReference>
<dbReference type="GO" id="GO:0019379">
    <property type="term" value="P:sulfate assimilation, phosphoadenylyl sulfate reduction by phosphoadenylyl-sulfate reductase (thioredoxin)"/>
    <property type="evidence" value="ECO:0007669"/>
    <property type="project" value="TreeGrafter"/>
</dbReference>
<dbReference type="EMBL" id="BCNO01000002">
    <property type="protein sequence ID" value="GAQ95126.1"/>
    <property type="molecule type" value="Genomic_DNA"/>
</dbReference>
<feature type="active site" description="Phosphoserine intermediate" evidence="7">
    <location>
        <position position="106"/>
    </location>
</feature>
<evidence type="ECO:0000256" key="7">
    <source>
        <dbReference type="HAMAP-Rule" id="MF_00065"/>
    </source>
</evidence>
<keyword evidence="4 7" id="KW-0547">Nucleotide-binding</keyword>
<comment type="caution">
    <text evidence="10">The sequence shown here is derived from an EMBL/GenBank/DDBJ whole genome shotgun (WGS) entry which is preliminary data.</text>
</comment>
<dbReference type="Gene3D" id="3.40.50.300">
    <property type="entry name" value="P-loop containing nucleotide triphosphate hydrolases"/>
    <property type="match status" value="1"/>
</dbReference>
<keyword evidence="7" id="KW-0597">Phosphoprotein</keyword>
<organism evidence="10 11">
    <name type="scientific">Thermodesulfovibrio aggregans</name>
    <dbReference type="NCBI Taxonomy" id="86166"/>
    <lineage>
        <taxon>Bacteria</taxon>
        <taxon>Pseudomonadati</taxon>
        <taxon>Nitrospirota</taxon>
        <taxon>Thermodesulfovibrionia</taxon>
        <taxon>Thermodesulfovibrionales</taxon>
        <taxon>Thermodesulfovibrionaceae</taxon>
        <taxon>Thermodesulfovibrio</taxon>
    </lineage>
</organism>
<dbReference type="STRING" id="86166.TAGGR_210"/>
<keyword evidence="3 7" id="KW-0808">Transferase</keyword>
<dbReference type="RefSeq" id="WP_059176579.1">
    <property type="nucleotide sequence ID" value="NZ_BCNO01000002.1"/>
</dbReference>
<dbReference type="InterPro" id="IPR027417">
    <property type="entry name" value="P-loop_NTPase"/>
</dbReference>
<dbReference type="SUPFAM" id="SSF52540">
    <property type="entry name" value="P-loop containing nucleoside triphosphate hydrolases"/>
    <property type="match status" value="1"/>
</dbReference>
<evidence type="ECO:0000256" key="3">
    <source>
        <dbReference type="ARBA" id="ARBA00022679"/>
    </source>
</evidence>
<evidence type="ECO:0000259" key="9">
    <source>
        <dbReference type="Pfam" id="PF01583"/>
    </source>
</evidence>
<dbReference type="AlphaFoldDB" id="A0A0U9IAC4"/>
<dbReference type="NCBIfam" id="NF003013">
    <property type="entry name" value="PRK03846.1"/>
    <property type="match status" value="1"/>
</dbReference>
<keyword evidence="5 7" id="KW-0418">Kinase</keyword>
<sequence length="203" mass="23108">MNNNIVWHKPEVTRQMRNILNGHKSIAIWFTGLPSSGKSTIAHALEKKLYERGIRTYTFDGDNIRHGLCSDLGFSKGDRDENLRRIAEVIKLFVDAGIVVIAAFVSPLKEHREKIKKIIGERDFLEIYCRCPVEVCEMRDPKGMYKKARAGEIKEYTGVSASYEEPEAPDLVLDTHLLSLEESVDIVFKLIEDRISFSKGNLP</sequence>
<dbReference type="OrthoDB" id="9804504at2"/>
<dbReference type="GO" id="GO:0004781">
    <property type="term" value="F:sulfate adenylyltransferase (ATP) activity"/>
    <property type="evidence" value="ECO:0007669"/>
    <property type="project" value="TreeGrafter"/>
</dbReference>
<dbReference type="CDD" id="cd02027">
    <property type="entry name" value="APSK"/>
    <property type="match status" value="1"/>
</dbReference>
<keyword evidence="6 7" id="KW-0067">ATP-binding</keyword>
<evidence type="ECO:0000313" key="11">
    <source>
        <dbReference type="Proteomes" id="UP000054976"/>
    </source>
</evidence>
<dbReference type="EC" id="2.7.1.25" evidence="2 7"/>
<evidence type="ECO:0000256" key="1">
    <source>
        <dbReference type="ARBA" id="ARBA00001823"/>
    </source>
</evidence>
<feature type="domain" description="APS kinase" evidence="9">
    <location>
        <begin position="25"/>
        <end position="174"/>
    </location>
</feature>
<keyword evidence="11" id="KW-1185">Reference proteome</keyword>